<sequence>MPWGSFSRMSPHWAAVSAESTCSRVALGRAARTFSKMDALNRRLFWNTKAIWSMSTWGSICRTSTPPTFTAPEVASQKRGIRLAAVVLPPPEGPTRATVCPGSAVKETWERAGVSAPS</sequence>
<name>A0A174JYR0_FLAPL</name>
<reference evidence="1 2" key="1">
    <citation type="submission" date="2015-09" db="EMBL/GenBank/DDBJ databases">
        <authorList>
            <consortium name="Pathogen Informatics"/>
        </authorList>
    </citation>
    <scope>NUCLEOTIDE SEQUENCE [LARGE SCALE GENOMIC DNA]</scope>
    <source>
        <strain evidence="1 2">2789STDY5608854</strain>
    </source>
</reference>
<evidence type="ECO:0000313" key="1">
    <source>
        <dbReference type="EMBL" id="CUP04914.1"/>
    </source>
</evidence>
<gene>
    <name evidence="1" type="ORF">ERS852411_02595</name>
</gene>
<dbReference type="AlphaFoldDB" id="A0A174JYR0"/>
<accession>A0A174JYR0</accession>
<protein>
    <submittedName>
        <fullName evidence="1">Uncharacterized protein</fullName>
    </submittedName>
</protein>
<dbReference type="Proteomes" id="UP000095746">
    <property type="component" value="Unassembled WGS sequence"/>
</dbReference>
<dbReference type="EMBL" id="CYZT01000242">
    <property type="protein sequence ID" value="CUP04914.1"/>
    <property type="molecule type" value="Genomic_DNA"/>
</dbReference>
<organism evidence="1 2">
    <name type="scientific">Flavonifractor plautii</name>
    <name type="common">Fusobacterium plautii</name>
    <dbReference type="NCBI Taxonomy" id="292800"/>
    <lineage>
        <taxon>Bacteria</taxon>
        <taxon>Bacillati</taxon>
        <taxon>Bacillota</taxon>
        <taxon>Clostridia</taxon>
        <taxon>Eubacteriales</taxon>
        <taxon>Oscillospiraceae</taxon>
        <taxon>Flavonifractor</taxon>
    </lineage>
</organism>
<evidence type="ECO:0000313" key="2">
    <source>
        <dbReference type="Proteomes" id="UP000095746"/>
    </source>
</evidence>
<proteinExistence type="predicted"/>